<dbReference type="EMBL" id="BTGU01000006">
    <property type="protein sequence ID" value="GMN37153.1"/>
    <property type="molecule type" value="Genomic_DNA"/>
</dbReference>
<dbReference type="AlphaFoldDB" id="A0AA88A0U5"/>
<organism evidence="1 2">
    <name type="scientific">Ficus carica</name>
    <name type="common">Common fig</name>
    <dbReference type="NCBI Taxonomy" id="3494"/>
    <lineage>
        <taxon>Eukaryota</taxon>
        <taxon>Viridiplantae</taxon>
        <taxon>Streptophyta</taxon>
        <taxon>Embryophyta</taxon>
        <taxon>Tracheophyta</taxon>
        <taxon>Spermatophyta</taxon>
        <taxon>Magnoliopsida</taxon>
        <taxon>eudicotyledons</taxon>
        <taxon>Gunneridae</taxon>
        <taxon>Pentapetalae</taxon>
        <taxon>rosids</taxon>
        <taxon>fabids</taxon>
        <taxon>Rosales</taxon>
        <taxon>Moraceae</taxon>
        <taxon>Ficeae</taxon>
        <taxon>Ficus</taxon>
    </lineage>
</organism>
<evidence type="ECO:0000313" key="2">
    <source>
        <dbReference type="Proteomes" id="UP001187192"/>
    </source>
</evidence>
<protein>
    <submittedName>
        <fullName evidence="1">Uncharacterized protein</fullName>
    </submittedName>
</protein>
<dbReference type="Proteomes" id="UP001187192">
    <property type="component" value="Unassembled WGS sequence"/>
</dbReference>
<proteinExistence type="predicted"/>
<gene>
    <name evidence="1" type="ORF">TIFTF001_006587</name>
</gene>
<comment type="caution">
    <text evidence="1">The sequence shown here is derived from an EMBL/GenBank/DDBJ whole genome shotgun (WGS) entry which is preliminary data.</text>
</comment>
<reference evidence="1" key="1">
    <citation type="submission" date="2023-07" db="EMBL/GenBank/DDBJ databases">
        <title>draft genome sequence of fig (Ficus carica).</title>
        <authorList>
            <person name="Takahashi T."/>
            <person name="Nishimura K."/>
        </authorList>
    </citation>
    <scope>NUCLEOTIDE SEQUENCE</scope>
</reference>
<name>A0AA88A0U5_FICCA</name>
<sequence length="61" mass="6281">MMEVDSVGDILGGVHGLKAAVNRADRVPLKGVYGLCPVAHSLASSERALPNPPPLSFPSVS</sequence>
<keyword evidence="2" id="KW-1185">Reference proteome</keyword>
<accession>A0AA88A0U5</accession>
<evidence type="ECO:0000313" key="1">
    <source>
        <dbReference type="EMBL" id="GMN37153.1"/>
    </source>
</evidence>
<dbReference type="Gramene" id="FCD_00005646-RA">
    <property type="protein sequence ID" value="FCD_00005646-RA:cds"/>
    <property type="gene ID" value="FCD_00005646"/>
</dbReference>